<evidence type="ECO:0000259" key="1">
    <source>
        <dbReference type="Pfam" id="PF05368"/>
    </source>
</evidence>
<name>A0A7W9LCX5_9ACTN</name>
<keyword evidence="3" id="KW-1185">Reference proteome</keyword>
<proteinExistence type="predicted"/>
<gene>
    <name evidence="2" type="ORF">HD596_005972</name>
</gene>
<protein>
    <submittedName>
        <fullName evidence="2">Uncharacterized protein YbjT (DUF2867 family)</fullName>
    </submittedName>
</protein>
<dbReference type="EMBL" id="JACHMB010000001">
    <property type="protein sequence ID" value="MBB5779216.1"/>
    <property type="molecule type" value="Genomic_DNA"/>
</dbReference>
<sequence length="314" mass="33729">MPQDRPILVTGAAGSVGAVGRTVVETLRRQGLPVRALVHREDERAEALRATGAEVVVADMTRAADVVPAMRGVGRVFFSMSVSPSYLEAAVTMATVARQTTGIGAFVNLSQMTVSGMTTTSTEESRQQRLHWLAEQALTWSGLPLIVVRPTVFLEHPFFTLFAAASIAERDEIRLPFGAAHTSPVAAGDVAEVVATVLAAPSSHVGKVYELTGPRSEDMNAVAAEYSEALGRRITYVDLPLKEWIEQDLRKAKLPDHLAEHIATMARMHARGRYARLTRDVETLTGRPATSVKNFVAGHAALFGGTRVGPGGPR</sequence>
<dbReference type="PANTHER" id="PTHR43162">
    <property type="match status" value="1"/>
</dbReference>
<accession>A0A7W9LCX5</accession>
<feature type="domain" description="NmrA-like" evidence="1">
    <location>
        <begin position="5"/>
        <end position="271"/>
    </location>
</feature>
<dbReference type="Gene3D" id="3.90.25.10">
    <property type="entry name" value="UDP-galactose 4-epimerase, domain 1"/>
    <property type="match status" value="1"/>
</dbReference>
<dbReference type="AlphaFoldDB" id="A0A7W9LCX5"/>
<dbReference type="Pfam" id="PF05368">
    <property type="entry name" value="NmrA"/>
    <property type="match status" value="1"/>
</dbReference>
<comment type="caution">
    <text evidence="2">The sequence shown here is derived from an EMBL/GenBank/DDBJ whole genome shotgun (WGS) entry which is preliminary data.</text>
</comment>
<dbReference type="SUPFAM" id="SSF51735">
    <property type="entry name" value="NAD(P)-binding Rossmann-fold domains"/>
    <property type="match status" value="1"/>
</dbReference>
<dbReference type="Gene3D" id="3.40.50.720">
    <property type="entry name" value="NAD(P)-binding Rossmann-like Domain"/>
    <property type="match status" value="1"/>
</dbReference>
<dbReference type="Proteomes" id="UP000579153">
    <property type="component" value="Unassembled WGS sequence"/>
</dbReference>
<evidence type="ECO:0000313" key="2">
    <source>
        <dbReference type="EMBL" id="MBB5779216.1"/>
    </source>
</evidence>
<dbReference type="PANTHER" id="PTHR43162:SF1">
    <property type="entry name" value="PRESTALK A DIFFERENTIATION PROTEIN A"/>
    <property type="match status" value="1"/>
</dbReference>
<reference evidence="2 3" key="1">
    <citation type="submission" date="2020-08" db="EMBL/GenBank/DDBJ databases">
        <title>Sequencing the genomes of 1000 actinobacteria strains.</title>
        <authorList>
            <person name="Klenk H.-P."/>
        </authorList>
    </citation>
    <scope>NUCLEOTIDE SEQUENCE [LARGE SCALE GENOMIC DNA]</scope>
    <source>
        <strain evidence="2 3">DSM 45507</strain>
    </source>
</reference>
<dbReference type="InterPro" id="IPR036291">
    <property type="entry name" value="NAD(P)-bd_dom_sf"/>
</dbReference>
<organism evidence="2 3">
    <name type="scientific">Nonomuraea jabiensis</name>
    <dbReference type="NCBI Taxonomy" id="882448"/>
    <lineage>
        <taxon>Bacteria</taxon>
        <taxon>Bacillati</taxon>
        <taxon>Actinomycetota</taxon>
        <taxon>Actinomycetes</taxon>
        <taxon>Streptosporangiales</taxon>
        <taxon>Streptosporangiaceae</taxon>
        <taxon>Nonomuraea</taxon>
    </lineage>
</organism>
<dbReference type="InterPro" id="IPR008030">
    <property type="entry name" value="NmrA-like"/>
</dbReference>
<dbReference type="RefSeq" id="WP_185072559.1">
    <property type="nucleotide sequence ID" value="NZ_JACHMB010000001.1"/>
</dbReference>
<evidence type="ECO:0000313" key="3">
    <source>
        <dbReference type="Proteomes" id="UP000579153"/>
    </source>
</evidence>
<dbReference type="InterPro" id="IPR051604">
    <property type="entry name" value="Ergot_Alk_Oxidoreductase"/>
</dbReference>